<evidence type="ECO:0000313" key="4">
    <source>
        <dbReference type="Proteomes" id="UP001352223"/>
    </source>
</evidence>
<sequence length="323" mass="34568">MSSLTSTSTTTGAEATGTSGTSGTGQLPHLLKGMPWLVWRQHRTVFWTVLGASALAVACIVFQRSQLHLAGYTPVSTGFRLVPVLLGVFLGAPLFAGDLEKGTAKLVVTQSVDRSRWLTTKLVLTALVVTVSTVALSAAFGWWWNLYKSEVTATEWISEATFNNTGPAPVALALFSVFGGVAIGVVLRRTLTAMVVTLGFTVIVQLVWSHFLLSLGNVVTITTSKGVMGRYPAQIVPTGAYRMGEASYVTGDGKLLGWGTCADAQTEQTLELCLKKADVVGWSVDYLPISQMNGMQWFGASILLALTAAVTVFLFLWGRKRLA</sequence>
<accession>A0ABU6CD77</accession>
<keyword evidence="2" id="KW-0472">Membrane</keyword>
<keyword evidence="2" id="KW-0812">Transmembrane</keyword>
<dbReference type="Proteomes" id="UP001352223">
    <property type="component" value="Unassembled WGS sequence"/>
</dbReference>
<feature type="transmembrane region" description="Helical" evidence="2">
    <location>
        <begin position="77"/>
        <end position="96"/>
    </location>
</feature>
<keyword evidence="4" id="KW-1185">Reference proteome</keyword>
<evidence type="ECO:0000256" key="1">
    <source>
        <dbReference type="SAM" id="MobiDB-lite"/>
    </source>
</evidence>
<proteinExistence type="predicted"/>
<feature type="transmembrane region" description="Helical" evidence="2">
    <location>
        <begin position="44"/>
        <end position="65"/>
    </location>
</feature>
<feature type="region of interest" description="Disordered" evidence="1">
    <location>
        <begin position="1"/>
        <end position="26"/>
    </location>
</feature>
<feature type="transmembrane region" description="Helical" evidence="2">
    <location>
        <begin position="194"/>
        <end position="213"/>
    </location>
</feature>
<reference evidence="3 4" key="1">
    <citation type="submission" date="2022-10" db="EMBL/GenBank/DDBJ databases">
        <authorList>
            <person name="Xie J."/>
            <person name="Shen N."/>
        </authorList>
    </citation>
    <scope>NUCLEOTIDE SEQUENCE [LARGE SCALE GENOMIC DNA]</scope>
    <source>
        <strain evidence="3 4">DSM 41681</strain>
    </source>
</reference>
<keyword evidence="2" id="KW-1133">Transmembrane helix</keyword>
<feature type="compositionally biased region" description="Low complexity" evidence="1">
    <location>
        <begin position="1"/>
        <end position="25"/>
    </location>
</feature>
<name>A0ABU6CD77_9ACTN</name>
<comment type="caution">
    <text evidence="3">The sequence shown here is derived from an EMBL/GenBank/DDBJ whole genome shotgun (WGS) entry which is preliminary data.</text>
</comment>
<dbReference type="RefSeq" id="WP_324770241.1">
    <property type="nucleotide sequence ID" value="NZ_BAAATS010000067.1"/>
</dbReference>
<feature type="transmembrane region" description="Helical" evidence="2">
    <location>
        <begin position="122"/>
        <end position="144"/>
    </location>
</feature>
<dbReference type="Pfam" id="PF12679">
    <property type="entry name" value="ABC2_membrane_2"/>
    <property type="match status" value="1"/>
</dbReference>
<organism evidence="3 4">
    <name type="scientific">Streptomyces kunmingensis</name>
    <dbReference type="NCBI Taxonomy" id="68225"/>
    <lineage>
        <taxon>Bacteria</taxon>
        <taxon>Bacillati</taxon>
        <taxon>Actinomycetota</taxon>
        <taxon>Actinomycetes</taxon>
        <taxon>Kitasatosporales</taxon>
        <taxon>Streptomycetaceae</taxon>
        <taxon>Streptomyces</taxon>
    </lineage>
</organism>
<feature type="transmembrane region" description="Helical" evidence="2">
    <location>
        <begin position="168"/>
        <end position="187"/>
    </location>
</feature>
<evidence type="ECO:0000256" key="2">
    <source>
        <dbReference type="SAM" id="Phobius"/>
    </source>
</evidence>
<gene>
    <name evidence="3" type="ORF">OKJ48_20785</name>
</gene>
<feature type="transmembrane region" description="Helical" evidence="2">
    <location>
        <begin position="297"/>
        <end position="317"/>
    </location>
</feature>
<evidence type="ECO:0000313" key="3">
    <source>
        <dbReference type="EMBL" id="MEB3962666.1"/>
    </source>
</evidence>
<protein>
    <submittedName>
        <fullName evidence="3">ABC transporter permease</fullName>
    </submittedName>
</protein>
<dbReference type="EMBL" id="JAOZYB010000168">
    <property type="protein sequence ID" value="MEB3962666.1"/>
    <property type="molecule type" value="Genomic_DNA"/>
</dbReference>